<feature type="region of interest" description="Disordered" evidence="1">
    <location>
        <begin position="47"/>
        <end position="83"/>
    </location>
</feature>
<protein>
    <submittedName>
        <fullName evidence="2">Uncharacterized protein</fullName>
    </submittedName>
</protein>
<reference evidence="2" key="1">
    <citation type="submission" date="2019-12" db="EMBL/GenBank/DDBJ databases">
        <title>An insight into the sialome of adult female Ixodes ricinus ticks feeding for 6 days.</title>
        <authorList>
            <person name="Perner J."/>
            <person name="Ribeiro J.M.C."/>
        </authorList>
    </citation>
    <scope>NUCLEOTIDE SEQUENCE</scope>
    <source>
        <strain evidence="2">Semi-engorged</strain>
        <tissue evidence="2">Salivary glands</tissue>
    </source>
</reference>
<organism evidence="2">
    <name type="scientific">Ixodes ricinus</name>
    <name type="common">Common tick</name>
    <name type="synonym">Acarus ricinus</name>
    <dbReference type="NCBI Taxonomy" id="34613"/>
    <lineage>
        <taxon>Eukaryota</taxon>
        <taxon>Metazoa</taxon>
        <taxon>Ecdysozoa</taxon>
        <taxon>Arthropoda</taxon>
        <taxon>Chelicerata</taxon>
        <taxon>Arachnida</taxon>
        <taxon>Acari</taxon>
        <taxon>Parasitiformes</taxon>
        <taxon>Ixodida</taxon>
        <taxon>Ixodoidea</taxon>
        <taxon>Ixodidae</taxon>
        <taxon>Ixodinae</taxon>
        <taxon>Ixodes</taxon>
    </lineage>
</organism>
<name>A0A6B0URE4_IXORI</name>
<evidence type="ECO:0000256" key="1">
    <source>
        <dbReference type="SAM" id="MobiDB-lite"/>
    </source>
</evidence>
<sequence length="127" mass="13058">MREEGLTVFAALVPVPGRGLSVQRGRATRALLGAVMAQGVSRGVRTPGAAGAAGLGRQREPGKGAVEKGPRKGGAEPGKLVARGQGQLRESRQFLVVDGKRLADLLVGAVVLLLPEALFHALAHQLG</sequence>
<dbReference type="EMBL" id="GIFC01009855">
    <property type="protein sequence ID" value="MXU91938.1"/>
    <property type="molecule type" value="Transcribed_RNA"/>
</dbReference>
<evidence type="ECO:0000313" key="2">
    <source>
        <dbReference type="EMBL" id="MXU91938.1"/>
    </source>
</evidence>
<feature type="compositionally biased region" description="Basic and acidic residues" evidence="1">
    <location>
        <begin position="57"/>
        <end position="74"/>
    </location>
</feature>
<dbReference type="AlphaFoldDB" id="A0A6B0URE4"/>
<accession>A0A6B0URE4</accession>
<proteinExistence type="predicted"/>